<name>A0A328ADG8_9CAUL</name>
<dbReference type="SUPFAM" id="SSF48371">
    <property type="entry name" value="ARM repeat"/>
    <property type="match status" value="1"/>
</dbReference>
<dbReference type="GO" id="GO:0016491">
    <property type="term" value="F:oxidoreductase activity"/>
    <property type="evidence" value="ECO:0007669"/>
    <property type="project" value="TreeGrafter"/>
</dbReference>
<evidence type="ECO:0000313" key="1">
    <source>
        <dbReference type="EMBL" id="RAK52547.1"/>
    </source>
</evidence>
<organism evidence="1 2">
    <name type="scientific">Phenylobacterium deserti</name>
    <dbReference type="NCBI Taxonomy" id="1914756"/>
    <lineage>
        <taxon>Bacteria</taxon>
        <taxon>Pseudomonadati</taxon>
        <taxon>Pseudomonadota</taxon>
        <taxon>Alphaproteobacteria</taxon>
        <taxon>Caulobacterales</taxon>
        <taxon>Caulobacteraceae</taxon>
        <taxon>Phenylobacterium</taxon>
    </lineage>
</organism>
<proteinExistence type="predicted"/>
<accession>A0A328ADG8</accession>
<reference evidence="2" key="1">
    <citation type="submission" date="2018-05" db="EMBL/GenBank/DDBJ databases">
        <authorList>
            <person name="Li X."/>
        </authorList>
    </citation>
    <scope>NUCLEOTIDE SEQUENCE [LARGE SCALE GENOMIC DNA]</scope>
    <source>
        <strain evidence="2">YIM 73061</strain>
    </source>
</reference>
<gene>
    <name evidence="1" type="ORF">DJ018_10050</name>
</gene>
<dbReference type="OrthoDB" id="9801841at2"/>
<keyword evidence="2" id="KW-1185">Reference proteome</keyword>
<sequence>MALLTLIWLLALGMTFAALSWMSVLLAMRLWHDRRAARRAAARKSVEQALIALLLGKCDLQRDLGPFAGRARLMSECLLEFLSLVRGADRTLVLAAFDSLGVPATLRRRLTRGSAAGRRACIEALAAFPSPETEAALRQVVSSGAPQLRLAALKSIAEAGGHVPLGRVLADLKVGALPLSGLSGDFLRDRVAAEPGEAISALEDDLLPSTLRVLVLDALGSAGDYAALDILAAHVGAPDAEVRAAAVQALGRLKHPAARPHLARALQDPDSQVRAAAAEAVGDAGLDGLADDLCAGLEDAVWRVRFQAAAALRKLGAPGLQRLQHAAREASDVASRAASLALAEQGLPS</sequence>
<dbReference type="EMBL" id="QFYR01000002">
    <property type="protein sequence ID" value="RAK52547.1"/>
    <property type="molecule type" value="Genomic_DNA"/>
</dbReference>
<dbReference type="SMART" id="SM00567">
    <property type="entry name" value="EZ_HEAT"/>
    <property type="match status" value="5"/>
</dbReference>
<dbReference type="PANTHER" id="PTHR12697:SF5">
    <property type="entry name" value="DEOXYHYPUSINE HYDROXYLASE"/>
    <property type="match status" value="1"/>
</dbReference>
<evidence type="ECO:0000313" key="2">
    <source>
        <dbReference type="Proteomes" id="UP000249725"/>
    </source>
</evidence>
<protein>
    <recommendedName>
        <fullName evidence="3">HEAT repeat domain-containing protein</fullName>
    </recommendedName>
</protein>
<dbReference type="PANTHER" id="PTHR12697">
    <property type="entry name" value="PBS LYASE HEAT-LIKE PROTEIN"/>
    <property type="match status" value="1"/>
</dbReference>
<dbReference type="Gene3D" id="1.25.10.10">
    <property type="entry name" value="Leucine-rich Repeat Variant"/>
    <property type="match status" value="1"/>
</dbReference>
<dbReference type="RefSeq" id="WP_111514833.1">
    <property type="nucleotide sequence ID" value="NZ_QFYR01000002.1"/>
</dbReference>
<dbReference type="InterPro" id="IPR016024">
    <property type="entry name" value="ARM-type_fold"/>
</dbReference>
<comment type="caution">
    <text evidence="1">The sequence shown here is derived from an EMBL/GenBank/DDBJ whole genome shotgun (WGS) entry which is preliminary data.</text>
</comment>
<dbReference type="Pfam" id="PF13646">
    <property type="entry name" value="HEAT_2"/>
    <property type="match status" value="1"/>
</dbReference>
<dbReference type="InterPro" id="IPR011989">
    <property type="entry name" value="ARM-like"/>
</dbReference>
<dbReference type="Proteomes" id="UP000249725">
    <property type="component" value="Unassembled WGS sequence"/>
</dbReference>
<dbReference type="AlphaFoldDB" id="A0A328ADG8"/>
<evidence type="ECO:0008006" key="3">
    <source>
        <dbReference type="Google" id="ProtNLM"/>
    </source>
</evidence>
<dbReference type="InterPro" id="IPR004155">
    <property type="entry name" value="PBS_lyase_HEAT"/>
</dbReference>